<dbReference type="Gene3D" id="3.10.10.10">
    <property type="entry name" value="HIV Type 1 Reverse Transcriptase, subunit A, domain 1"/>
    <property type="match status" value="1"/>
</dbReference>
<dbReference type="InterPro" id="IPR043502">
    <property type="entry name" value="DNA/RNA_pol_sf"/>
</dbReference>
<dbReference type="AlphaFoldDB" id="A0A6J8AWA9"/>
<keyword evidence="3" id="KW-1185">Reference proteome</keyword>
<evidence type="ECO:0000259" key="1">
    <source>
        <dbReference type="Pfam" id="PF00078"/>
    </source>
</evidence>
<evidence type="ECO:0000313" key="2">
    <source>
        <dbReference type="EMBL" id="CAC5374721.1"/>
    </source>
</evidence>
<dbReference type="OrthoDB" id="6150088at2759"/>
<evidence type="ECO:0000313" key="3">
    <source>
        <dbReference type="Proteomes" id="UP000507470"/>
    </source>
</evidence>
<reference evidence="2 3" key="1">
    <citation type="submission" date="2020-06" db="EMBL/GenBank/DDBJ databases">
        <authorList>
            <person name="Li R."/>
            <person name="Bekaert M."/>
        </authorList>
    </citation>
    <scope>NUCLEOTIDE SEQUENCE [LARGE SCALE GENOMIC DNA]</scope>
    <source>
        <strain evidence="3">wild</strain>
    </source>
</reference>
<dbReference type="InterPro" id="IPR053134">
    <property type="entry name" value="RNA-dir_DNA_polymerase"/>
</dbReference>
<dbReference type="InterPro" id="IPR000477">
    <property type="entry name" value="RT_dom"/>
</dbReference>
<dbReference type="PANTHER" id="PTHR24559:SF435">
    <property type="entry name" value="RIBONUCLEASE H"/>
    <property type="match status" value="1"/>
</dbReference>
<dbReference type="InterPro" id="IPR043128">
    <property type="entry name" value="Rev_trsase/Diguanyl_cyclase"/>
</dbReference>
<dbReference type="Proteomes" id="UP000507470">
    <property type="component" value="Unassembled WGS sequence"/>
</dbReference>
<feature type="domain" description="Reverse transcriptase" evidence="1">
    <location>
        <begin position="110"/>
        <end position="193"/>
    </location>
</feature>
<sequence>MNKANVQMLPEFLQDLYERSIKDLAEEHKEKLRQLLIINKDAFAANKTHLGTCSYIKHSIDTAGAAPVRQPLRRSPTRIQTEEEKNLKDQLEQGVIRPSTSPWASIVVLVRKKDQTVRWCCDFRRINELTVKCAYPVPRIDMCIDCLSSASIFSCIDLQSGYWQLKVEEKDIPKTAFITKYWLFEYTKMPFGF</sequence>
<dbReference type="Gene3D" id="3.30.70.270">
    <property type="match status" value="1"/>
</dbReference>
<proteinExistence type="predicted"/>
<dbReference type="SUPFAM" id="SSF56672">
    <property type="entry name" value="DNA/RNA polymerases"/>
    <property type="match status" value="1"/>
</dbReference>
<dbReference type="EMBL" id="CACVKT020002054">
    <property type="protein sequence ID" value="CAC5374721.1"/>
    <property type="molecule type" value="Genomic_DNA"/>
</dbReference>
<name>A0A6J8AWA9_MYTCO</name>
<protein>
    <recommendedName>
        <fullName evidence="1">Reverse transcriptase domain-containing protein</fullName>
    </recommendedName>
</protein>
<accession>A0A6J8AWA9</accession>
<organism evidence="2 3">
    <name type="scientific">Mytilus coruscus</name>
    <name type="common">Sea mussel</name>
    <dbReference type="NCBI Taxonomy" id="42192"/>
    <lineage>
        <taxon>Eukaryota</taxon>
        <taxon>Metazoa</taxon>
        <taxon>Spiralia</taxon>
        <taxon>Lophotrochozoa</taxon>
        <taxon>Mollusca</taxon>
        <taxon>Bivalvia</taxon>
        <taxon>Autobranchia</taxon>
        <taxon>Pteriomorphia</taxon>
        <taxon>Mytilida</taxon>
        <taxon>Mytiloidea</taxon>
        <taxon>Mytilidae</taxon>
        <taxon>Mytilinae</taxon>
        <taxon>Mytilus</taxon>
    </lineage>
</organism>
<dbReference type="CDD" id="cd01647">
    <property type="entry name" value="RT_LTR"/>
    <property type="match status" value="1"/>
</dbReference>
<dbReference type="Pfam" id="PF00078">
    <property type="entry name" value="RVT_1"/>
    <property type="match status" value="1"/>
</dbReference>
<gene>
    <name evidence="2" type="ORF">MCOR_12004</name>
</gene>
<dbReference type="PANTHER" id="PTHR24559">
    <property type="entry name" value="TRANSPOSON TY3-I GAG-POL POLYPROTEIN"/>
    <property type="match status" value="1"/>
</dbReference>